<dbReference type="EMBL" id="CAUJNA010000033">
    <property type="protein sequence ID" value="CAJ1370709.1"/>
    <property type="molecule type" value="Genomic_DNA"/>
</dbReference>
<sequence length="195" mass="21981">MPRRLRATSAMSPPRTEIWTTTASRTSRVGWVPTQGGGSFCWNPWPFSGASLVAGDGFGDTFMKTKAELEQLKRTTSTNKAYLPIVKMMRQAPEDTQRMRTSLYPDLTHRSRARQLLRRWESLPSLPKQLGEEDMRALEVSVCPLNIGKQRGAKVVREESPGKEFPFIPCSCCERESPIKKLREKAGMACSCSRN</sequence>
<dbReference type="AlphaFoldDB" id="A0AA36MG77"/>
<dbReference type="Proteomes" id="UP001178507">
    <property type="component" value="Unassembled WGS sequence"/>
</dbReference>
<keyword evidence="2" id="KW-1185">Reference proteome</keyword>
<organism evidence="1 2">
    <name type="scientific">Effrenium voratum</name>
    <dbReference type="NCBI Taxonomy" id="2562239"/>
    <lineage>
        <taxon>Eukaryota</taxon>
        <taxon>Sar</taxon>
        <taxon>Alveolata</taxon>
        <taxon>Dinophyceae</taxon>
        <taxon>Suessiales</taxon>
        <taxon>Symbiodiniaceae</taxon>
        <taxon>Effrenium</taxon>
    </lineage>
</organism>
<comment type="caution">
    <text evidence="1">The sequence shown here is derived from an EMBL/GenBank/DDBJ whole genome shotgun (WGS) entry which is preliminary data.</text>
</comment>
<name>A0AA36MG77_9DINO</name>
<accession>A0AA36MG77</accession>
<evidence type="ECO:0000313" key="2">
    <source>
        <dbReference type="Proteomes" id="UP001178507"/>
    </source>
</evidence>
<proteinExistence type="predicted"/>
<evidence type="ECO:0000313" key="1">
    <source>
        <dbReference type="EMBL" id="CAJ1370709.1"/>
    </source>
</evidence>
<reference evidence="1" key="1">
    <citation type="submission" date="2023-08" db="EMBL/GenBank/DDBJ databases">
        <authorList>
            <person name="Chen Y."/>
            <person name="Shah S."/>
            <person name="Dougan E. K."/>
            <person name="Thang M."/>
            <person name="Chan C."/>
        </authorList>
    </citation>
    <scope>NUCLEOTIDE SEQUENCE</scope>
</reference>
<protein>
    <submittedName>
        <fullName evidence="1">Uncharacterized protein</fullName>
    </submittedName>
</protein>
<gene>
    <name evidence="1" type="ORF">EVOR1521_LOCUS1215</name>
</gene>